<sequence>MNRGTEATLHVAGTLASVGSSIGLGMQIASAKARGRREQAVDSVSELAIRLQEARQAQRAALHRAAQAEARLAASQAELMALRHALAQERQLTAALRDVCGI</sequence>
<dbReference type="EMBL" id="FOTK01000021">
    <property type="protein sequence ID" value="SFM16075.1"/>
    <property type="molecule type" value="Genomic_DNA"/>
</dbReference>
<proteinExistence type="predicted"/>
<dbReference type="RefSeq" id="WP_092043210.1">
    <property type="nucleotide sequence ID" value="NZ_FOTK01000021.1"/>
</dbReference>
<accession>A0A1I4NL31</accession>
<evidence type="ECO:0000313" key="3">
    <source>
        <dbReference type="Proteomes" id="UP000199048"/>
    </source>
</evidence>
<gene>
    <name evidence="2" type="ORF">SAMN05192568_102141</name>
</gene>
<keyword evidence="3" id="KW-1185">Reference proteome</keyword>
<dbReference type="Proteomes" id="UP000199048">
    <property type="component" value="Unassembled WGS sequence"/>
</dbReference>
<feature type="coiled-coil region" evidence="1">
    <location>
        <begin position="37"/>
        <end position="85"/>
    </location>
</feature>
<organism evidence="2 3">
    <name type="scientific">Methylobacterium pseudosasicola</name>
    <dbReference type="NCBI Taxonomy" id="582667"/>
    <lineage>
        <taxon>Bacteria</taxon>
        <taxon>Pseudomonadati</taxon>
        <taxon>Pseudomonadota</taxon>
        <taxon>Alphaproteobacteria</taxon>
        <taxon>Hyphomicrobiales</taxon>
        <taxon>Methylobacteriaceae</taxon>
        <taxon>Methylobacterium</taxon>
    </lineage>
</organism>
<evidence type="ECO:0000256" key="1">
    <source>
        <dbReference type="SAM" id="Coils"/>
    </source>
</evidence>
<evidence type="ECO:0000313" key="2">
    <source>
        <dbReference type="EMBL" id="SFM16075.1"/>
    </source>
</evidence>
<dbReference type="AlphaFoldDB" id="A0A1I4NL31"/>
<reference evidence="3" key="1">
    <citation type="submission" date="2016-10" db="EMBL/GenBank/DDBJ databases">
        <authorList>
            <person name="Varghese N."/>
            <person name="Submissions S."/>
        </authorList>
    </citation>
    <scope>NUCLEOTIDE SEQUENCE [LARGE SCALE GENOMIC DNA]</scope>
    <source>
        <strain evidence="3">BL36</strain>
    </source>
</reference>
<keyword evidence="1" id="KW-0175">Coiled coil</keyword>
<name>A0A1I4NL31_9HYPH</name>
<protein>
    <submittedName>
        <fullName evidence="2">Uncharacterized protein</fullName>
    </submittedName>
</protein>